<accession>A0A915L3S6</accession>
<dbReference type="AlphaFoldDB" id="A0A915L3S6"/>
<reference evidence="2" key="1">
    <citation type="submission" date="2022-11" db="UniProtKB">
        <authorList>
            <consortium name="WormBaseParasite"/>
        </authorList>
    </citation>
    <scope>IDENTIFICATION</scope>
</reference>
<organism evidence="1 2">
    <name type="scientific">Romanomermis culicivorax</name>
    <name type="common">Nematode worm</name>
    <dbReference type="NCBI Taxonomy" id="13658"/>
    <lineage>
        <taxon>Eukaryota</taxon>
        <taxon>Metazoa</taxon>
        <taxon>Ecdysozoa</taxon>
        <taxon>Nematoda</taxon>
        <taxon>Enoplea</taxon>
        <taxon>Dorylaimia</taxon>
        <taxon>Mermithida</taxon>
        <taxon>Mermithoidea</taxon>
        <taxon>Mermithidae</taxon>
        <taxon>Romanomermis</taxon>
    </lineage>
</organism>
<sequence>MLADIEHITPIAPVAAAEDDEMNVSDKTLYNIPDETMIDNESTTKLAANPSIYLATHQQSKDLAMALATYGFLAPLVNMLPWEDHCQDYPSILCNCILEILMPALNTQTQMTPTIFHLLL</sequence>
<proteinExistence type="predicted"/>
<evidence type="ECO:0000313" key="1">
    <source>
        <dbReference type="Proteomes" id="UP000887565"/>
    </source>
</evidence>
<dbReference type="WBParaSite" id="nRc.2.0.1.t45729-RA">
    <property type="protein sequence ID" value="nRc.2.0.1.t45729-RA"/>
    <property type="gene ID" value="nRc.2.0.1.g45729"/>
</dbReference>
<dbReference type="Proteomes" id="UP000887565">
    <property type="component" value="Unplaced"/>
</dbReference>
<protein>
    <submittedName>
        <fullName evidence="2">Uncharacterized protein</fullName>
    </submittedName>
</protein>
<name>A0A915L3S6_ROMCU</name>
<evidence type="ECO:0000313" key="2">
    <source>
        <dbReference type="WBParaSite" id="nRc.2.0.1.t45729-RA"/>
    </source>
</evidence>
<keyword evidence="1" id="KW-1185">Reference proteome</keyword>